<dbReference type="InterPro" id="IPR029000">
    <property type="entry name" value="Cyclophilin-like_dom_sf"/>
</dbReference>
<evidence type="ECO:0000259" key="4">
    <source>
        <dbReference type="SMART" id="SM00797"/>
    </source>
</evidence>
<sequence>MIKVISPGFYTSIQDLGRIGFRNQGVPTSGCMDSVSANLANILVNNTNECALLEITMLGPKLQFLQSYAIAIVGAYMQPKLNGKVVTNNCLIQVNTNDVLSFGKLKKGVRAYLAIGGGIDSSKILNSRSQFYPITKNAKIEKNDLLTVQVNRNPINQLMNASVANKVDFYDKNKIQVSKGPDFEIFEKEDFAQLFNKKFSVSNNNDRMGYQLNELLFRHRESLITSPVIPGTVQFLPNGKLVVLMKDGQTTGGYPRILQLTELSIAILAQKKVGDEFSFELTPTINLT</sequence>
<protein>
    <submittedName>
        <fullName evidence="5">Biotin-dependent carboxyltransferase family protein</fullName>
    </submittedName>
</protein>
<dbReference type="PANTHER" id="PTHR43309:SF5">
    <property type="entry name" value="5-OXOPROLINASE SUBUNIT C"/>
    <property type="match status" value="1"/>
</dbReference>
<gene>
    <name evidence="5" type="ORF">RM519_01570</name>
</gene>
<evidence type="ECO:0000313" key="6">
    <source>
        <dbReference type="Proteomes" id="UP001252186"/>
    </source>
</evidence>
<comment type="caution">
    <text evidence="5">The sequence shown here is derived from an EMBL/GenBank/DDBJ whole genome shotgun (WGS) entry which is preliminary data.</text>
</comment>
<feature type="domain" description="Carboxyltransferase" evidence="4">
    <location>
        <begin position="23"/>
        <end position="288"/>
    </location>
</feature>
<dbReference type="Proteomes" id="UP001252186">
    <property type="component" value="Unassembled WGS sequence"/>
</dbReference>
<dbReference type="RefSeq" id="WP_311591739.1">
    <property type="nucleotide sequence ID" value="NZ_JAVRHV010000001.1"/>
</dbReference>
<dbReference type="EMBL" id="JAVRHV010000001">
    <property type="protein sequence ID" value="MDT0551922.1"/>
    <property type="molecule type" value="Genomic_DNA"/>
</dbReference>
<keyword evidence="6" id="KW-1185">Reference proteome</keyword>
<dbReference type="InterPro" id="IPR052708">
    <property type="entry name" value="PxpC"/>
</dbReference>
<dbReference type="SMART" id="SM00797">
    <property type="entry name" value="AHS2"/>
    <property type="match status" value="1"/>
</dbReference>
<proteinExistence type="predicted"/>
<dbReference type="PANTHER" id="PTHR43309">
    <property type="entry name" value="5-OXOPROLINASE SUBUNIT C"/>
    <property type="match status" value="1"/>
</dbReference>
<evidence type="ECO:0000256" key="2">
    <source>
        <dbReference type="ARBA" id="ARBA00022801"/>
    </source>
</evidence>
<dbReference type="InterPro" id="IPR003778">
    <property type="entry name" value="CT_A_B"/>
</dbReference>
<keyword evidence="2" id="KW-0378">Hydrolase</keyword>
<dbReference type="Gene3D" id="2.40.100.10">
    <property type="entry name" value="Cyclophilin-like"/>
    <property type="match status" value="1"/>
</dbReference>
<accession>A0ABU2Y1N1</accession>
<reference evidence="5 6" key="1">
    <citation type="submission" date="2023-09" db="EMBL/GenBank/DDBJ databases">
        <authorList>
            <person name="Rey-Velasco X."/>
        </authorList>
    </citation>
    <scope>NUCLEOTIDE SEQUENCE [LARGE SCALE GENOMIC DNA]</scope>
    <source>
        <strain evidence="5 6">P050</strain>
    </source>
</reference>
<keyword evidence="3" id="KW-0067">ATP-binding</keyword>
<evidence type="ECO:0000256" key="1">
    <source>
        <dbReference type="ARBA" id="ARBA00022741"/>
    </source>
</evidence>
<dbReference type="Pfam" id="PF02626">
    <property type="entry name" value="CT_A_B"/>
    <property type="match status" value="1"/>
</dbReference>
<keyword evidence="1" id="KW-0547">Nucleotide-binding</keyword>
<name>A0ABU2Y1N1_9FLAO</name>
<evidence type="ECO:0000256" key="3">
    <source>
        <dbReference type="ARBA" id="ARBA00022840"/>
    </source>
</evidence>
<evidence type="ECO:0000313" key="5">
    <source>
        <dbReference type="EMBL" id="MDT0551922.1"/>
    </source>
</evidence>
<organism evidence="5 6">
    <name type="scientific">Urechidicola vernalis</name>
    <dbReference type="NCBI Taxonomy" id="3075600"/>
    <lineage>
        <taxon>Bacteria</taxon>
        <taxon>Pseudomonadati</taxon>
        <taxon>Bacteroidota</taxon>
        <taxon>Flavobacteriia</taxon>
        <taxon>Flavobacteriales</taxon>
        <taxon>Flavobacteriaceae</taxon>
        <taxon>Urechidicola</taxon>
    </lineage>
</organism>